<organism evidence="2 3">
    <name type="scientific">Coniochaeta pulveracea</name>
    <dbReference type="NCBI Taxonomy" id="177199"/>
    <lineage>
        <taxon>Eukaryota</taxon>
        <taxon>Fungi</taxon>
        <taxon>Dikarya</taxon>
        <taxon>Ascomycota</taxon>
        <taxon>Pezizomycotina</taxon>
        <taxon>Sordariomycetes</taxon>
        <taxon>Sordariomycetidae</taxon>
        <taxon>Coniochaetales</taxon>
        <taxon>Coniochaetaceae</taxon>
        <taxon>Coniochaeta</taxon>
    </lineage>
</organism>
<sequence length="501" mass="54781">MLSSRAAACGNDPAWQPTYGAYTGADTDNQLRSYYSGWQADIHGPFTNKLAKSFGDGPTGYMCGIGLQGSCGTQIGCDPYASTGDPPWTYLSLISVANLDTTFNDMYTGITNGQLRYISRISNMSQEFFPTAKEFDPKDVLKWIQFAMAILPLFGVGLATLAPVLSAMSNIGRGGIDVANNFMKAPIDPTPLNIAAMQTFAGDVSKKAQDAVVDWANTTFWGYEDHMNHTILDYLSGGGWVDVTAIPSATVFEDFYFRQMVASTVNSQWRKSKIFTIFQKTDDPDASKCPDETIYYNVEDGGVYCTYLYKETGTLRGHLDRPYGLDVLMNASYGINGTAITKSTARAWRVSGFNFTTDDAWQQLSDSLASDSPTSPFLEGPAWTGTFTLPVCDVGTENWTTAYGDTSSGRFGKMPCCCGPDCKDTAAFVKAANMQGFQTLLRACKAQYADYESVDYGFEWKTSIPLKWAMWGIPKRIGFVLSTAASFGLAVPVWLYKGPDS</sequence>
<dbReference type="OrthoDB" id="5383967at2759"/>
<reference evidence="2 3" key="1">
    <citation type="submission" date="2018-08" db="EMBL/GenBank/DDBJ databases">
        <title>Draft genome of the lignicolous fungus Coniochaeta pulveracea.</title>
        <authorList>
            <person name="Borstlap C.J."/>
            <person name="De Witt R.N."/>
            <person name="Botha A."/>
            <person name="Volschenk H."/>
        </authorList>
    </citation>
    <scope>NUCLEOTIDE SEQUENCE [LARGE SCALE GENOMIC DNA]</scope>
    <source>
        <strain evidence="2 3">CAB683</strain>
    </source>
</reference>
<feature type="transmembrane region" description="Helical" evidence="1">
    <location>
        <begin position="477"/>
        <end position="496"/>
    </location>
</feature>
<dbReference type="EMBL" id="QVQW01000008">
    <property type="protein sequence ID" value="RKU47548.1"/>
    <property type="molecule type" value="Genomic_DNA"/>
</dbReference>
<protein>
    <submittedName>
        <fullName evidence="2">Uncharacterized protein</fullName>
    </submittedName>
</protein>
<evidence type="ECO:0000313" key="3">
    <source>
        <dbReference type="Proteomes" id="UP000275385"/>
    </source>
</evidence>
<keyword evidence="1" id="KW-0812">Transmembrane</keyword>
<feature type="transmembrane region" description="Helical" evidence="1">
    <location>
        <begin position="143"/>
        <end position="165"/>
    </location>
</feature>
<proteinExistence type="predicted"/>
<comment type="caution">
    <text evidence="2">The sequence shown here is derived from an EMBL/GenBank/DDBJ whole genome shotgun (WGS) entry which is preliminary data.</text>
</comment>
<gene>
    <name evidence="2" type="ORF">DL546_006369</name>
</gene>
<evidence type="ECO:0000313" key="2">
    <source>
        <dbReference type="EMBL" id="RKU47548.1"/>
    </source>
</evidence>
<accession>A0A420YI28</accession>
<dbReference type="Proteomes" id="UP000275385">
    <property type="component" value="Unassembled WGS sequence"/>
</dbReference>
<dbReference type="STRING" id="177199.A0A420YI28"/>
<keyword evidence="1" id="KW-0472">Membrane</keyword>
<name>A0A420YI28_9PEZI</name>
<evidence type="ECO:0000256" key="1">
    <source>
        <dbReference type="SAM" id="Phobius"/>
    </source>
</evidence>
<keyword evidence="1" id="KW-1133">Transmembrane helix</keyword>
<keyword evidence="3" id="KW-1185">Reference proteome</keyword>
<dbReference type="AlphaFoldDB" id="A0A420YI28"/>